<reference evidence="11" key="1">
    <citation type="submission" date="2018-08" db="EMBL/GenBank/DDBJ databases">
        <title>Identification of Burkholderia cepacia strains that express a Burkholderia pseudomallei-like capsular polysaccharide.</title>
        <authorList>
            <person name="Burtnick M.N."/>
            <person name="Vongsouvath M."/>
            <person name="Newton P."/>
            <person name="Wuthiekanun V."/>
            <person name="Limmathurotsakul D."/>
            <person name="Brett P.J."/>
            <person name="Chantratita N."/>
            <person name="Dance D.A."/>
        </authorList>
    </citation>
    <scope>NUCLEOTIDE SEQUENCE</scope>
    <source>
        <strain evidence="11">SBXCC001</strain>
    </source>
</reference>
<evidence type="ECO:0000256" key="9">
    <source>
        <dbReference type="SAM" id="Phobius"/>
    </source>
</evidence>
<dbReference type="Gene3D" id="3.30.1330.60">
    <property type="entry name" value="OmpA-like domain"/>
    <property type="match status" value="1"/>
</dbReference>
<dbReference type="PANTHER" id="PTHR30329:SF18">
    <property type="entry name" value="MOTILITY PROTEIN B"/>
    <property type="match status" value="1"/>
</dbReference>
<feature type="transmembrane region" description="Helical" evidence="9">
    <location>
        <begin position="28"/>
        <end position="47"/>
    </location>
</feature>
<organism evidence="11 12">
    <name type="scientific">Burkholderia thailandensis</name>
    <dbReference type="NCBI Taxonomy" id="57975"/>
    <lineage>
        <taxon>Bacteria</taxon>
        <taxon>Pseudomonadati</taxon>
        <taxon>Pseudomonadota</taxon>
        <taxon>Betaproteobacteria</taxon>
        <taxon>Burkholderiales</taxon>
        <taxon>Burkholderiaceae</taxon>
        <taxon>Burkholderia</taxon>
        <taxon>pseudomallei group</taxon>
    </lineage>
</organism>
<evidence type="ECO:0000256" key="6">
    <source>
        <dbReference type="ARBA" id="ARBA00023136"/>
    </source>
</evidence>
<evidence type="ECO:0000256" key="3">
    <source>
        <dbReference type="ARBA" id="ARBA00022475"/>
    </source>
</evidence>
<dbReference type="KEGG" id="btha:DR62_1072"/>
<dbReference type="AlphaFoldDB" id="A0AAW9CZT8"/>
<evidence type="ECO:0000256" key="8">
    <source>
        <dbReference type="SAM" id="MobiDB-lite"/>
    </source>
</evidence>
<dbReference type="InterPro" id="IPR025713">
    <property type="entry name" value="MotB-like_N_dom"/>
</dbReference>
<dbReference type="InterPro" id="IPR036737">
    <property type="entry name" value="OmpA-like_sf"/>
</dbReference>
<feature type="region of interest" description="Disordered" evidence="8">
    <location>
        <begin position="321"/>
        <end position="344"/>
    </location>
</feature>
<dbReference type="PANTHER" id="PTHR30329">
    <property type="entry name" value="STATOR ELEMENT OF FLAGELLAR MOTOR COMPLEX"/>
    <property type="match status" value="1"/>
</dbReference>
<keyword evidence="4 9" id="KW-0812">Transmembrane</keyword>
<accession>A0AAW9CZT8</accession>
<dbReference type="RefSeq" id="WP_009906582.1">
    <property type="nucleotide sequence ID" value="NZ_CP008914.2"/>
</dbReference>
<dbReference type="CDD" id="cd07185">
    <property type="entry name" value="OmpA_C-like"/>
    <property type="match status" value="1"/>
</dbReference>
<dbReference type="InterPro" id="IPR006665">
    <property type="entry name" value="OmpA-like"/>
</dbReference>
<dbReference type="Pfam" id="PF13677">
    <property type="entry name" value="MotB_plug"/>
    <property type="match status" value="1"/>
</dbReference>
<dbReference type="NCBIfam" id="NF006548">
    <property type="entry name" value="PRK09041.1"/>
    <property type="match status" value="1"/>
</dbReference>
<comment type="similarity">
    <text evidence="2">Belongs to the MotB family.</text>
</comment>
<dbReference type="InterPro" id="IPR050330">
    <property type="entry name" value="Bact_OuterMem_StrucFunc"/>
</dbReference>
<evidence type="ECO:0000313" key="11">
    <source>
        <dbReference type="EMBL" id="MDW9256170.1"/>
    </source>
</evidence>
<evidence type="ECO:0000256" key="4">
    <source>
        <dbReference type="ARBA" id="ARBA00022692"/>
    </source>
</evidence>
<evidence type="ECO:0000256" key="5">
    <source>
        <dbReference type="ARBA" id="ARBA00022989"/>
    </source>
</evidence>
<comment type="caution">
    <text evidence="11">The sequence shown here is derived from an EMBL/GenBank/DDBJ whole genome shotgun (WGS) entry which is preliminary data.</text>
</comment>
<protein>
    <submittedName>
        <fullName evidence="11">OmpA family protein</fullName>
    </submittedName>
</protein>
<feature type="domain" description="OmpA-like" evidence="10">
    <location>
        <begin position="169"/>
        <end position="289"/>
    </location>
</feature>
<dbReference type="Pfam" id="PF00691">
    <property type="entry name" value="OmpA"/>
    <property type="match status" value="1"/>
</dbReference>
<name>A0AAW9CZT8_BURTH</name>
<keyword evidence="3" id="KW-1003">Cell membrane</keyword>
<dbReference type="PROSITE" id="PS51123">
    <property type="entry name" value="OMPA_2"/>
    <property type="match status" value="1"/>
</dbReference>
<dbReference type="SUPFAM" id="SSF103088">
    <property type="entry name" value="OmpA-like"/>
    <property type="match status" value="1"/>
</dbReference>
<evidence type="ECO:0000313" key="12">
    <source>
        <dbReference type="Proteomes" id="UP001272137"/>
    </source>
</evidence>
<dbReference type="Proteomes" id="UP001272137">
    <property type="component" value="Unassembled WGS sequence"/>
</dbReference>
<proteinExistence type="inferred from homology"/>
<dbReference type="EMBL" id="QXCT01000002">
    <property type="protein sequence ID" value="MDW9256170.1"/>
    <property type="molecule type" value="Genomic_DNA"/>
</dbReference>
<dbReference type="GO" id="GO:0005886">
    <property type="term" value="C:plasma membrane"/>
    <property type="evidence" value="ECO:0007669"/>
    <property type="project" value="UniProtKB-SubCell"/>
</dbReference>
<gene>
    <name evidence="11" type="ORF">C7S16_3794</name>
</gene>
<keyword evidence="5 9" id="KW-1133">Transmembrane helix</keyword>
<evidence type="ECO:0000256" key="1">
    <source>
        <dbReference type="ARBA" id="ARBA00004162"/>
    </source>
</evidence>
<sequence length="344" mass="37313">MSKGKDQAIIVKRVNQQKKGHHGGAWKLAYADFMTAMMAFFLLMWLLSAVTPVQLKGIAEYFNTPLKAAIFGSGDRSADDSSIIKGGGRDISSVDAGTTRLTDGSTHLAERVAKKSEDDALAQAQGSLERREQIRLHDLQVKLMAAIEANPTLRQFKQQIRIDSTLMGLRIEIVDTQKRPMFAMSSDAVEPYMRDILREIGKTLNDVPNRIIVQGHTDAVPYAGGEKGYSNWELSADRANASRRELIAGGMDEAKVLRVLGLASTQNLNKADPLDPENRRISIIVLNRKSELALMRDDATTTTLSSDAAGSTRLAQQIAPQITPPGAAVTPALPGASAPAVQKP</sequence>
<comment type="subcellular location">
    <subcellularLocation>
        <location evidence="1">Cell membrane</location>
        <topology evidence="1">Single-pass membrane protein</topology>
    </subcellularLocation>
</comment>
<evidence type="ECO:0000259" key="10">
    <source>
        <dbReference type="PROSITE" id="PS51123"/>
    </source>
</evidence>
<evidence type="ECO:0000256" key="2">
    <source>
        <dbReference type="ARBA" id="ARBA00008914"/>
    </source>
</evidence>
<dbReference type="GeneID" id="45122866"/>
<evidence type="ECO:0000256" key="7">
    <source>
        <dbReference type="PROSITE-ProRule" id="PRU00473"/>
    </source>
</evidence>
<keyword evidence="6 7" id="KW-0472">Membrane</keyword>